<keyword evidence="1" id="KW-0560">Oxidoreductase</keyword>
<dbReference type="InterPro" id="IPR013328">
    <property type="entry name" value="6PGD_dom2"/>
</dbReference>
<dbReference type="GO" id="GO:0016616">
    <property type="term" value="F:oxidoreductase activity, acting on the CH-OH group of donors, NAD or NADP as acceptor"/>
    <property type="evidence" value="ECO:0007669"/>
    <property type="project" value="InterPro"/>
</dbReference>
<dbReference type="SUPFAM" id="SSF48179">
    <property type="entry name" value="6-phosphogluconate dehydrogenase C-terminal domain-like"/>
    <property type="match status" value="1"/>
</dbReference>
<dbReference type="Pfam" id="PF00725">
    <property type="entry name" value="3HCDH"/>
    <property type="match status" value="1"/>
</dbReference>
<organism evidence="4 5">
    <name type="scientific">Rhizobium tropici</name>
    <dbReference type="NCBI Taxonomy" id="398"/>
    <lineage>
        <taxon>Bacteria</taxon>
        <taxon>Pseudomonadati</taxon>
        <taxon>Pseudomonadota</taxon>
        <taxon>Alphaproteobacteria</taxon>
        <taxon>Hyphomicrobiales</taxon>
        <taxon>Rhizobiaceae</taxon>
        <taxon>Rhizobium/Agrobacterium group</taxon>
        <taxon>Rhizobium</taxon>
    </lineage>
</organism>
<dbReference type="InterPro" id="IPR008927">
    <property type="entry name" value="6-PGluconate_DH-like_C_sf"/>
</dbReference>
<dbReference type="GO" id="GO:0070403">
    <property type="term" value="F:NAD+ binding"/>
    <property type="evidence" value="ECO:0007669"/>
    <property type="project" value="InterPro"/>
</dbReference>
<gene>
    <name evidence="4" type="ORF">FP026_28155</name>
</gene>
<dbReference type="OrthoDB" id="9803287at2"/>
<sequence length="319" mass="34502">MSTDKSIRRIAIVGTGVIGASWAALYLARGFDVVATDPAPDAESNLRKYVDEAWELLTKVGLSPGATPDRLSFTSDMRSALSAADFVQENGPERPDFKIGLFADMDDIAPAHAILASSSSSLTMSVIQSRCKHPERCVIGHPFNPPHIIPLVEVVGGAKTSPAVIEQAMKFYTSIGKRPILLRKEIPGHVANRLQVALYKEVMYLIEQGVLSVADADDAVCWGPGLRWGIMGPNLQFHLGGGTGGIKHFMEHIIAGLSPLFDALGNPNITADLKQQIIDGVLREAGPRSVEQLAKEENEMLLALLRLREQRAEAKPAPK</sequence>
<protein>
    <submittedName>
        <fullName evidence="4">3-hydroxyacyl-CoA dehydrogenase</fullName>
    </submittedName>
</protein>
<dbReference type="InterPro" id="IPR006176">
    <property type="entry name" value="3-OHacyl-CoA_DH_NAD-bd"/>
</dbReference>
<accession>A0A5B0VPX5</accession>
<proteinExistence type="predicted"/>
<evidence type="ECO:0000256" key="1">
    <source>
        <dbReference type="ARBA" id="ARBA00023002"/>
    </source>
</evidence>
<comment type="caution">
    <text evidence="4">The sequence shown here is derived from an EMBL/GenBank/DDBJ whole genome shotgun (WGS) entry which is preliminary data.</text>
</comment>
<feature type="domain" description="3-hydroxyacyl-CoA dehydrogenase NAD binding" evidence="3">
    <location>
        <begin position="10"/>
        <end position="184"/>
    </location>
</feature>
<evidence type="ECO:0000313" key="5">
    <source>
        <dbReference type="Proteomes" id="UP000323608"/>
    </source>
</evidence>
<dbReference type="SUPFAM" id="SSF51735">
    <property type="entry name" value="NAD(P)-binding Rossmann-fold domains"/>
    <property type="match status" value="1"/>
</dbReference>
<dbReference type="Gene3D" id="3.40.50.720">
    <property type="entry name" value="NAD(P)-binding Rossmann-like Domain"/>
    <property type="match status" value="1"/>
</dbReference>
<evidence type="ECO:0000313" key="4">
    <source>
        <dbReference type="EMBL" id="KAA1176513.1"/>
    </source>
</evidence>
<evidence type="ECO:0000259" key="2">
    <source>
        <dbReference type="Pfam" id="PF00725"/>
    </source>
</evidence>
<dbReference type="GO" id="GO:0006631">
    <property type="term" value="P:fatty acid metabolic process"/>
    <property type="evidence" value="ECO:0007669"/>
    <property type="project" value="InterPro"/>
</dbReference>
<dbReference type="Pfam" id="PF02737">
    <property type="entry name" value="3HCDH_N"/>
    <property type="match status" value="1"/>
</dbReference>
<dbReference type="EMBL" id="VNIP01000017">
    <property type="protein sequence ID" value="KAA1176513.1"/>
    <property type="molecule type" value="Genomic_DNA"/>
</dbReference>
<dbReference type="PANTHER" id="PTHR48075">
    <property type="entry name" value="3-HYDROXYACYL-COA DEHYDROGENASE FAMILY PROTEIN"/>
    <property type="match status" value="1"/>
</dbReference>
<dbReference type="AlphaFoldDB" id="A0A5B0VPX5"/>
<dbReference type="RefSeq" id="WP_149637857.1">
    <property type="nucleotide sequence ID" value="NZ_VNIP01000017.1"/>
</dbReference>
<name>A0A5B0VPX5_RHITR</name>
<dbReference type="InterPro" id="IPR036291">
    <property type="entry name" value="NAD(P)-bd_dom_sf"/>
</dbReference>
<reference evidence="4 5" key="1">
    <citation type="submission" date="2019-07" db="EMBL/GenBank/DDBJ databases">
        <title>The Draft Genome Sequence of Rhizobium tropici SARCC-755 Associated with Superior Nodulation on Pigeonpea (Cajanus cajan (L.) Millsp.).</title>
        <authorList>
            <person name="Bopape F.L."/>
            <person name="Hassen A.I."/>
            <person name="Swanevelder Z.H."/>
            <person name="Gwata E.T."/>
        </authorList>
    </citation>
    <scope>NUCLEOTIDE SEQUENCE [LARGE SCALE GENOMIC DNA]</scope>
    <source>
        <strain evidence="4 5">SARCC-755</strain>
    </source>
</reference>
<dbReference type="InterPro" id="IPR006108">
    <property type="entry name" value="3HC_DH_C"/>
</dbReference>
<dbReference type="Proteomes" id="UP000323608">
    <property type="component" value="Unassembled WGS sequence"/>
</dbReference>
<feature type="domain" description="3-hydroxyacyl-CoA dehydrogenase C-terminal" evidence="2">
    <location>
        <begin position="188"/>
        <end position="252"/>
    </location>
</feature>
<dbReference type="Gene3D" id="1.10.1040.10">
    <property type="entry name" value="N-(1-d-carboxylethyl)-l-norvaline Dehydrogenase, domain 2"/>
    <property type="match status" value="1"/>
</dbReference>
<evidence type="ECO:0000259" key="3">
    <source>
        <dbReference type="Pfam" id="PF02737"/>
    </source>
</evidence>
<dbReference type="PANTHER" id="PTHR48075:SF5">
    <property type="entry name" value="3-HYDROXYBUTYRYL-COA DEHYDROGENASE"/>
    <property type="match status" value="1"/>
</dbReference>